<dbReference type="Proteomes" id="UP000225706">
    <property type="component" value="Unassembled WGS sequence"/>
</dbReference>
<keyword evidence="4" id="KW-1185">Reference proteome</keyword>
<dbReference type="AlphaFoldDB" id="A0A2B4RQT6"/>
<accession>A0A2B4RQT6</accession>
<name>A0A2B4RQT6_STYPI</name>
<evidence type="ECO:0000256" key="2">
    <source>
        <dbReference type="SAM" id="Phobius"/>
    </source>
</evidence>
<feature type="transmembrane region" description="Helical" evidence="2">
    <location>
        <begin position="117"/>
        <end position="143"/>
    </location>
</feature>
<evidence type="ECO:0000313" key="3">
    <source>
        <dbReference type="EMBL" id="PFX19971.1"/>
    </source>
</evidence>
<feature type="coiled-coil region" evidence="1">
    <location>
        <begin position="240"/>
        <end position="305"/>
    </location>
</feature>
<organism evidence="3 4">
    <name type="scientific">Stylophora pistillata</name>
    <name type="common">Smooth cauliflower coral</name>
    <dbReference type="NCBI Taxonomy" id="50429"/>
    <lineage>
        <taxon>Eukaryota</taxon>
        <taxon>Metazoa</taxon>
        <taxon>Cnidaria</taxon>
        <taxon>Anthozoa</taxon>
        <taxon>Hexacorallia</taxon>
        <taxon>Scleractinia</taxon>
        <taxon>Astrocoeniina</taxon>
        <taxon>Pocilloporidae</taxon>
        <taxon>Stylophora</taxon>
    </lineage>
</organism>
<proteinExistence type="predicted"/>
<evidence type="ECO:0000313" key="4">
    <source>
        <dbReference type="Proteomes" id="UP000225706"/>
    </source>
</evidence>
<keyword evidence="2" id="KW-0472">Membrane</keyword>
<comment type="caution">
    <text evidence="3">The sequence shown here is derived from an EMBL/GenBank/DDBJ whole genome shotgun (WGS) entry which is preliminary data.</text>
</comment>
<keyword evidence="2" id="KW-1133">Transmembrane helix</keyword>
<evidence type="ECO:0000256" key="1">
    <source>
        <dbReference type="SAM" id="Coils"/>
    </source>
</evidence>
<gene>
    <name evidence="3" type="ORF">AWC38_SpisGene15593</name>
</gene>
<dbReference type="EMBL" id="LSMT01000335">
    <property type="protein sequence ID" value="PFX19971.1"/>
    <property type="molecule type" value="Genomic_DNA"/>
</dbReference>
<reference evidence="4" key="1">
    <citation type="journal article" date="2017" name="bioRxiv">
        <title>Comparative analysis of the genomes of Stylophora pistillata and Acropora digitifera provides evidence for extensive differences between species of corals.</title>
        <authorList>
            <person name="Voolstra C.R."/>
            <person name="Li Y."/>
            <person name="Liew Y.J."/>
            <person name="Baumgarten S."/>
            <person name="Zoccola D."/>
            <person name="Flot J.-F."/>
            <person name="Tambutte S."/>
            <person name="Allemand D."/>
            <person name="Aranda M."/>
        </authorList>
    </citation>
    <scope>NUCLEOTIDE SEQUENCE [LARGE SCALE GENOMIC DNA]</scope>
</reference>
<sequence>METVSICGGKFEIEVGGSHVTSLPLCWCRYYDEEKGGCLNCSRCCGDHADLVVAECREKLGAGSSMICSFNSSVNRCYKTSQPTHTTIQNSLTQPTPTAILVSLSPPRVDDPSKRKFPWIVFGVSVSSSLVLSFVLTVVWKLFKRLAKFQKSSNRTSEKVTTCELPLKDLVEELSLIVQDTSPERTTLADEILQKNDRAALEKHRASFESVVTAVTSLKESIEEKKFAEGEDEQAVQEWAEEFEESVDEADKCMRQLARKIELIHGKSKHEAVVFEHKQAIALENEKIEQQREAKERAYAGATIDVVKMPKLIITKLDGTP</sequence>
<keyword evidence="1" id="KW-0175">Coiled coil</keyword>
<protein>
    <submittedName>
        <fullName evidence="3">Uncharacterized protein</fullName>
    </submittedName>
</protein>
<keyword evidence="2" id="KW-0812">Transmembrane</keyword>